<reference evidence="2 3" key="2">
    <citation type="submission" date="2017-09" db="EMBL/GenBank/DDBJ databases">
        <title>Extensive intraspecific genome diversity in a model arbuscular mycorrhizal fungus.</title>
        <authorList>
            <person name="Chen E.C."/>
            <person name="Morin E."/>
            <person name="Beaudet D."/>
            <person name="Noel J."/>
            <person name="Ndikumana S."/>
            <person name="Charron P."/>
            <person name="St-Onge C."/>
            <person name="Giorgi J."/>
            <person name="Grigoriev I.V."/>
            <person name="Roux C."/>
            <person name="Martin F.M."/>
            <person name="Corradi N."/>
        </authorList>
    </citation>
    <scope>NUCLEOTIDE SEQUENCE [LARGE SCALE GENOMIC DNA]</scope>
    <source>
        <strain evidence="2 3">A5</strain>
    </source>
</reference>
<dbReference type="EMBL" id="LLXJ01009134">
    <property type="protein sequence ID" value="PKB93038.1"/>
    <property type="molecule type" value="Genomic_DNA"/>
</dbReference>
<gene>
    <name evidence="2" type="ORF">RhiirA5_442540</name>
</gene>
<reference evidence="2 3" key="1">
    <citation type="submission" date="2016-04" db="EMBL/GenBank/DDBJ databases">
        <title>Genome analyses suggest a sexual origin of heterokaryosis in a supposedly ancient asexual fungus.</title>
        <authorList>
            <person name="Ropars J."/>
            <person name="Sedzielewska K."/>
            <person name="Noel J."/>
            <person name="Charron P."/>
            <person name="Farinelli L."/>
            <person name="Marton T."/>
            <person name="Kruger M."/>
            <person name="Pelin A."/>
            <person name="Brachmann A."/>
            <person name="Corradi N."/>
        </authorList>
    </citation>
    <scope>NUCLEOTIDE SEQUENCE [LARGE SCALE GENOMIC DNA]</scope>
    <source>
        <strain evidence="2 3">A5</strain>
    </source>
</reference>
<organism evidence="2 3">
    <name type="scientific">Rhizophagus irregularis</name>
    <dbReference type="NCBI Taxonomy" id="588596"/>
    <lineage>
        <taxon>Eukaryota</taxon>
        <taxon>Fungi</taxon>
        <taxon>Fungi incertae sedis</taxon>
        <taxon>Mucoromycota</taxon>
        <taxon>Glomeromycotina</taxon>
        <taxon>Glomeromycetes</taxon>
        <taxon>Glomerales</taxon>
        <taxon>Glomeraceae</taxon>
        <taxon>Rhizophagus</taxon>
    </lineage>
</organism>
<dbReference type="Proteomes" id="UP000232722">
    <property type="component" value="Unassembled WGS sequence"/>
</dbReference>
<sequence>MTAEQAAAELLAPNTDDKDDTNNAEISKKRKPGRPKNDVWTFFIEIGARVQGHCGAKCKVCGWEKKANAKTDELETHIGLRCIKVDYQIKEKYMNIIRNRGNL</sequence>
<dbReference type="AlphaFoldDB" id="A0A2N0NER3"/>
<evidence type="ECO:0008006" key="4">
    <source>
        <dbReference type="Google" id="ProtNLM"/>
    </source>
</evidence>
<accession>A0A2N0NER3</accession>
<protein>
    <recommendedName>
        <fullName evidence="4">BED-type domain-containing protein</fullName>
    </recommendedName>
</protein>
<evidence type="ECO:0000313" key="3">
    <source>
        <dbReference type="Proteomes" id="UP000232722"/>
    </source>
</evidence>
<comment type="caution">
    <text evidence="2">The sequence shown here is derived from an EMBL/GenBank/DDBJ whole genome shotgun (WGS) entry which is preliminary data.</text>
</comment>
<proteinExistence type="predicted"/>
<evidence type="ECO:0000313" key="2">
    <source>
        <dbReference type="EMBL" id="PKB93038.1"/>
    </source>
</evidence>
<feature type="non-terminal residue" evidence="2">
    <location>
        <position position="103"/>
    </location>
</feature>
<evidence type="ECO:0000256" key="1">
    <source>
        <dbReference type="SAM" id="MobiDB-lite"/>
    </source>
</evidence>
<feature type="region of interest" description="Disordered" evidence="1">
    <location>
        <begin position="1"/>
        <end position="36"/>
    </location>
</feature>
<name>A0A2N0NER3_9GLOM</name>